<dbReference type="Proteomes" id="UP000007266">
    <property type="component" value="Linkage group 9"/>
</dbReference>
<evidence type="ECO:0000256" key="1">
    <source>
        <dbReference type="SAM" id="MobiDB-lite"/>
    </source>
</evidence>
<name>D6X323_TRICA</name>
<gene>
    <name evidence="3" type="primary">AUGUSTUS-3.0.2_12526</name>
    <name evidence="3" type="ORF">TcasGA2_TC012526</name>
</gene>
<reference evidence="3 4" key="2">
    <citation type="journal article" date="2010" name="Nucleic Acids Res.">
        <title>BeetleBase in 2010: revisions to provide comprehensive genomic information for Tribolium castaneum.</title>
        <authorList>
            <person name="Kim H.S."/>
            <person name="Murphy T."/>
            <person name="Xia J."/>
            <person name="Caragea D."/>
            <person name="Park Y."/>
            <person name="Beeman R.W."/>
            <person name="Lorenzen M.D."/>
            <person name="Butcher S."/>
            <person name="Manak J.R."/>
            <person name="Brown S.J."/>
        </authorList>
    </citation>
    <scope>GENOME REANNOTATION</scope>
    <source>
        <strain evidence="3 4">Georgia GA2</strain>
    </source>
</reference>
<organism evidence="3 4">
    <name type="scientific">Tribolium castaneum</name>
    <name type="common">Red flour beetle</name>
    <dbReference type="NCBI Taxonomy" id="7070"/>
    <lineage>
        <taxon>Eukaryota</taxon>
        <taxon>Metazoa</taxon>
        <taxon>Ecdysozoa</taxon>
        <taxon>Arthropoda</taxon>
        <taxon>Hexapoda</taxon>
        <taxon>Insecta</taxon>
        <taxon>Pterygota</taxon>
        <taxon>Neoptera</taxon>
        <taxon>Endopterygota</taxon>
        <taxon>Coleoptera</taxon>
        <taxon>Polyphaga</taxon>
        <taxon>Cucujiformia</taxon>
        <taxon>Tenebrionidae</taxon>
        <taxon>Tenebrionidae incertae sedis</taxon>
        <taxon>Tribolium</taxon>
    </lineage>
</organism>
<dbReference type="EMBL" id="KQ971372">
    <property type="protein sequence ID" value="EFA10310.1"/>
    <property type="molecule type" value="Genomic_DNA"/>
</dbReference>
<keyword evidence="2" id="KW-0472">Membrane</keyword>
<dbReference type="PhylomeDB" id="D6X323"/>
<proteinExistence type="predicted"/>
<feature type="compositionally biased region" description="Polar residues" evidence="1">
    <location>
        <begin position="136"/>
        <end position="155"/>
    </location>
</feature>
<accession>D6X323</accession>
<sequence length="164" mass="18413">MYQDLKYFVAPSKVLTRQFRTLIVEPGGDLGEAFGKFGRGMFATLPWGLNVVLFPIMLVAACVMIFIFFLFITKPNFKLSLFHLFSIELGQPVRHQPTLRGNDTNTRQIAGARRRRTRNQGREVGHRALVEDVSNDKTSSSGKTSPEKSPQTEGASENKLPIKD</sequence>
<dbReference type="InParanoid" id="D6X323"/>
<feature type="transmembrane region" description="Helical" evidence="2">
    <location>
        <begin position="47"/>
        <end position="72"/>
    </location>
</feature>
<keyword evidence="4" id="KW-1185">Reference proteome</keyword>
<evidence type="ECO:0008006" key="5">
    <source>
        <dbReference type="Google" id="ProtNLM"/>
    </source>
</evidence>
<feature type="region of interest" description="Disordered" evidence="1">
    <location>
        <begin position="95"/>
        <end position="164"/>
    </location>
</feature>
<evidence type="ECO:0000313" key="3">
    <source>
        <dbReference type="EMBL" id="EFA10310.1"/>
    </source>
</evidence>
<reference evidence="3 4" key="1">
    <citation type="journal article" date="2008" name="Nature">
        <title>The genome of the model beetle and pest Tribolium castaneum.</title>
        <authorList>
            <consortium name="Tribolium Genome Sequencing Consortium"/>
            <person name="Richards S."/>
            <person name="Gibbs R.A."/>
            <person name="Weinstock G.M."/>
            <person name="Brown S.J."/>
            <person name="Denell R."/>
            <person name="Beeman R.W."/>
            <person name="Gibbs R."/>
            <person name="Beeman R.W."/>
            <person name="Brown S.J."/>
            <person name="Bucher G."/>
            <person name="Friedrich M."/>
            <person name="Grimmelikhuijzen C.J."/>
            <person name="Klingler M."/>
            <person name="Lorenzen M."/>
            <person name="Richards S."/>
            <person name="Roth S."/>
            <person name="Schroder R."/>
            <person name="Tautz D."/>
            <person name="Zdobnov E.M."/>
            <person name="Muzny D."/>
            <person name="Gibbs R.A."/>
            <person name="Weinstock G.M."/>
            <person name="Attaway T."/>
            <person name="Bell S."/>
            <person name="Buhay C.J."/>
            <person name="Chandrabose M.N."/>
            <person name="Chavez D."/>
            <person name="Clerk-Blankenburg K.P."/>
            <person name="Cree A."/>
            <person name="Dao M."/>
            <person name="Davis C."/>
            <person name="Chacko J."/>
            <person name="Dinh H."/>
            <person name="Dugan-Rocha S."/>
            <person name="Fowler G."/>
            <person name="Garner T.T."/>
            <person name="Garnes J."/>
            <person name="Gnirke A."/>
            <person name="Hawes A."/>
            <person name="Hernandez J."/>
            <person name="Hines S."/>
            <person name="Holder M."/>
            <person name="Hume J."/>
            <person name="Jhangiani S.N."/>
            <person name="Joshi V."/>
            <person name="Khan Z.M."/>
            <person name="Jackson L."/>
            <person name="Kovar C."/>
            <person name="Kowis A."/>
            <person name="Lee S."/>
            <person name="Lewis L.R."/>
            <person name="Margolis J."/>
            <person name="Morgan M."/>
            <person name="Nazareth L.V."/>
            <person name="Nguyen N."/>
            <person name="Okwuonu G."/>
            <person name="Parker D."/>
            <person name="Richards S."/>
            <person name="Ruiz S.J."/>
            <person name="Santibanez J."/>
            <person name="Savard J."/>
            <person name="Scherer S.E."/>
            <person name="Schneider B."/>
            <person name="Sodergren E."/>
            <person name="Tautz D."/>
            <person name="Vattahil S."/>
            <person name="Villasana D."/>
            <person name="White C.S."/>
            <person name="Wright R."/>
            <person name="Park Y."/>
            <person name="Beeman R.W."/>
            <person name="Lord J."/>
            <person name="Oppert B."/>
            <person name="Lorenzen M."/>
            <person name="Brown S."/>
            <person name="Wang L."/>
            <person name="Savard J."/>
            <person name="Tautz D."/>
            <person name="Richards S."/>
            <person name="Weinstock G."/>
            <person name="Gibbs R.A."/>
            <person name="Liu Y."/>
            <person name="Worley K."/>
            <person name="Weinstock G."/>
            <person name="Elsik C.G."/>
            <person name="Reese J.T."/>
            <person name="Elhaik E."/>
            <person name="Landan G."/>
            <person name="Graur D."/>
            <person name="Arensburger P."/>
            <person name="Atkinson P."/>
            <person name="Beeman R.W."/>
            <person name="Beidler J."/>
            <person name="Brown S.J."/>
            <person name="Demuth J.P."/>
            <person name="Drury D.W."/>
            <person name="Du Y.Z."/>
            <person name="Fujiwara H."/>
            <person name="Lorenzen M."/>
            <person name="Maselli V."/>
            <person name="Osanai M."/>
            <person name="Park Y."/>
            <person name="Robertson H.M."/>
            <person name="Tu Z."/>
            <person name="Wang J.J."/>
            <person name="Wang S."/>
            <person name="Richards S."/>
            <person name="Song H."/>
            <person name="Zhang L."/>
            <person name="Sodergren E."/>
            <person name="Werner D."/>
            <person name="Stanke M."/>
            <person name="Morgenstern B."/>
            <person name="Solovyev V."/>
            <person name="Kosarev P."/>
            <person name="Brown G."/>
            <person name="Chen H.C."/>
            <person name="Ermolaeva O."/>
            <person name="Hlavina W."/>
            <person name="Kapustin Y."/>
            <person name="Kiryutin B."/>
            <person name="Kitts P."/>
            <person name="Maglott D."/>
            <person name="Pruitt K."/>
            <person name="Sapojnikov V."/>
            <person name="Souvorov A."/>
            <person name="Mackey A.J."/>
            <person name="Waterhouse R.M."/>
            <person name="Wyder S."/>
            <person name="Zdobnov E.M."/>
            <person name="Zdobnov E.M."/>
            <person name="Wyder S."/>
            <person name="Kriventseva E.V."/>
            <person name="Kadowaki T."/>
            <person name="Bork P."/>
            <person name="Aranda M."/>
            <person name="Bao R."/>
            <person name="Beermann A."/>
            <person name="Berns N."/>
            <person name="Bolognesi R."/>
            <person name="Bonneton F."/>
            <person name="Bopp D."/>
            <person name="Brown S.J."/>
            <person name="Bucher G."/>
            <person name="Butts T."/>
            <person name="Chaumot A."/>
            <person name="Denell R.E."/>
            <person name="Ferrier D.E."/>
            <person name="Friedrich M."/>
            <person name="Gordon C.M."/>
            <person name="Jindra M."/>
            <person name="Klingler M."/>
            <person name="Lan Q."/>
            <person name="Lattorff H.M."/>
            <person name="Laudet V."/>
            <person name="von Levetsow C."/>
            <person name="Liu Z."/>
            <person name="Lutz R."/>
            <person name="Lynch J.A."/>
            <person name="da Fonseca R.N."/>
            <person name="Posnien N."/>
            <person name="Reuter R."/>
            <person name="Roth S."/>
            <person name="Savard J."/>
            <person name="Schinko J.B."/>
            <person name="Schmitt C."/>
            <person name="Schoppmeier M."/>
            <person name="Schroder R."/>
            <person name="Shippy T.D."/>
            <person name="Simonnet F."/>
            <person name="Marques-Souza H."/>
            <person name="Tautz D."/>
            <person name="Tomoyasu Y."/>
            <person name="Trauner J."/>
            <person name="Van der Zee M."/>
            <person name="Vervoort M."/>
            <person name="Wittkopp N."/>
            <person name="Wimmer E.A."/>
            <person name="Yang X."/>
            <person name="Jones A.K."/>
            <person name="Sattelle D.B."/>
            <person name="Ebert P.R."/>
            <person name="Nelson D."/>
            <person name="Scott J.G."/>
            <person name="Beeman R.W."/>
            <person name="Muthukrishnan S."/>
            <person name="Kramer K.J."/>
            <person name="Arakane Y."/>
            <person name="Beeman R.W."/>
            <person name="Zhu Q."/>
            <person name="Hogenkamp D."/>
            <person name="Dixit R."/>
            <person name="Oppert B."/>
            <person name="Jiang H."/>
            <person name="Zou Z."/>
            <person name="Marshall J."/>
            <person name="Elpidina E."/>
            <person name="Vinokurov K."/>
            <person name="Oppert C."/>
            <person name="Zou Z."/>
            <person name="Evans J."/>
            <person name="Lu Z."/>
            <person name="Zhao P."/>
            <person name="Sumathipala N."/>
            <person name="Altincicek B."/>
            <person name="Vilcinskas A."/>
            <person name="Williams M."/>
            <person name="Hultmark D."/>
            <person name="Hetru C."/>
            <person name="Jiang H."/>
            <person name="Grimmelikhuijzen C.J."/>
            <person name="Hauser F."/>
            <person name="Cazzamali G."/>
            <person name="Williamson M."/>
            <person name="Park Y."/>
            <person name="Li B."/>
            <person name="Tanaka Y."/>
            <person name="Predel R."/>
            <person name="Neupert S."/>
            <person name="Schachtner J."/>
            <person name="Verleyen P."/>
            <person name="Raible F."/>
            <person name="Bork P."/>
            <person name="Friedrich M."/>
            <person name="Walden K.K."/>
            <person name="Robertson H.M."/>
            <person name="Angeli S."/>
            <person name="Foret S."/>
            <person name="Bucher G."/>
            <person name="Schuetz S."/>
            <person name="Maleszka R."/>
            <person name="Wimmer E.A."/>
            <person name="Beeman R.W."/>
            <person name="Lorenzen M."/>
            <person name="Tomoyasu Y."/>
            <person name="Miller S.C."/>
            <person name="Grossmann D."/>
            <person name="Bucher G."/>
        </authorList>
    </citation>
    <scope>NUCLEOTIDE SEQUENCE [LARGE SCALE GENOMIC DNA]</scope>
    <source>
        <strain evidence="3 4">Georgia GA2</strain>
    </source>
</reference>
<dbReference type="HOGENOM" id="CLU_1621170_0_0_1"/>
<evidence type="ECO:0000313" key="4">
    <source>
        <dbReference type="Proteomes" id="UP000007266"/>
    </source>
</evidence>
<keyword evidence="2" id="KW-1133">Transmembrane helix</keyword>
<keyword evidence="2" id="KW-0812">Transmembrane</keyword>
<dbReference type="AlphaFoldDB" id="D6X323"/>
<protein>
    <recommendedName>
        <fullName evidence="5">Chloride channel CLIC-like protein 1</fullName>
    </recommendedName>
</protein>
<evidence type="ECO:0000256" key="2">
    <source>
        <dbReference type="SAM" id="Phobius"/>
    </source>
</evidence>
<feature type="compositionally biased region" description="Basic and acidic residues" evidence="1">
    <location>
        <begin position="120"/>
        <end position="130"/>
    </location>
</feature>